<dbReference type="OrthoDB" id="10017054at2759"/>
<accession>A0A913YLR7</accession>
<dbReference type="Pfam" id="PF00307">
    <property type="entry name" value="CH"/>
    <property type="match status" value="1"/>
</dbReference>
<dbReference type="SUPFAM" id="SSF47576">
    <property type="entry name" value="Calponin-homology domain, CH-domain"/>
    <property type="match status" value="1"/>
</dbReference>
<sequence length="115" mass="12865">MSTSWKDGLALCGIIHRFRPDLIDFDSLNPSEAEKNNQLAFQVAEEHLGIQPQVSAKEIACASVPDQLTILSYVTQYYETFKNEAPGMSITTILSYLRHRAPRLNICVAFTAMAM</sequence>
<protein>
    <recommendedName>
        <fullName evidence="1">Calponin-homology (CH) domain-containing protein</fullName>
    </recommendedName>
</protein>
<dbReference type="PANTHER" id="PTHR23167">
    <property type="entry name" value="CALPONIN HOMOLOGY DOMAIN-CONTAINING PROTEIN DDB_G0272472-RELATED"/>
    <property type="match status" value="1"/>
</dbReference>
<dbReference type="EnsemblMetazoa" id="XM_028660261.1">
    <property type="protein sequence ID" value="XP_028516062.1"/>
    <property type="gene ID" value="LOC110243009"/>
</dbReference>
<dbReference type="InterPro" id="IPR036872">
    <property type="entry name" value="CH_dom_sf"/>
</dbReference>
<dbReference type="InterPro" id="IPR050540">
    <property type="entry name" value="F-actin_Monoox_Mical"/>
</dbReference>
<evidence type="ECO:0000259" key="1">
    <source>
        <dbReference type="PROSITE" id="PS50021"/>
    </source>
</evidence>
<dbReference type="PROSITE" id="PS50021">
    <property type="entry name" value="CH"/>
    <property type="match status" value="1"/>
</dbReference>
<evidence type="ECO:0000313" key="3">
    <source>
        <dbReference type="Proteomes" id="UP000887567"/>
    </source>
</evidence>
<dbReference type="PANTHER" id="PTHR23167:SF54">
    <property type="entry name" value="[F-ACTIN]-MONOOXYGENASE MICAL"/>
    <property type="match status" value="1"/>
</dbReference>
<reference evidence="2" key="1">
    <citation type="submission" date="2022-11" db="UniProtKB">
        <authorList>
            <consortium name="EnsemblMetazoa"/>
        </authorList>
    </citation>
    <scope>IDENTIFICATION</scope>
</reference>
<keyword evidence="3" id="KW-1185">Reference proteome</keyword>
<dbReference type="GeneID" id="110243009"/>
<proteinExistence type="predicted"/>
<dbReference type="Gene3D" id="1.10.418.10">
    <property type="entry name" value="Calponin-like domain"/>
    <property type="match status" value="1"/>
</dbReference>
<dbReference type="Proteomes" id="UP000887567">
    <property type="component" value="Unplaced"/>
</dbReference>
<dbReference type="AlphaFoldDB" id="A0A913YLR7"/>
<evidence type="ECO:0000313" key="2">
    <source>
        <dbReference type="EnsemblMetazoa" id="XP_028516064.1"/>
    </source>
</evidence>
<feature type="domain" description="Calponin-homology (CH)" evidence="1">
    <location>
        <begin position="1"/>
        <end position="79"/>
    </location>
</feature>
<organism evidence="2 3">
    <name type="scientific">Exaiptasia diaphana</name>
    <name type="common">Tropical sea anemone</name>
    <name type="synonym">Aiptasia pulchella</name>
    <dbReference type="NCBI Taxonomy" id="2652724"/>
    <lineage>
        <taxon>Eukaryota</taxon>
        <taxon>Metazoa</taxon>
        <taxon>Cnidaria</taxon>
        <taxon>Anthozoa</taxon>
        <taxon>Hexacorallia</taxon>
        <taxon>Actiniaria</taxon>
        <taxon>Aiptasiidae</taxon>
        <taxon>Exaiptasia</taxon>
    </lineage>
</organism>
<dbReference type="RefSeq" id="XP_028516062.1">
    <property type="nucleotide sequence ID" value="XM_028660261.1"/>
</dbReference>
<dbReference type="InterPro" id="IPR001715">
    <property type="entry name" value="CH_dom"/>
</dbReference>
<dbReference type="RefSeq" id="XP_028516064.1">
    <property type="nucleotide sequence ID" value="XM_028660263.1"/>
</dbReference>
<dbReference type="KEGG" id="epa:110243009"/>
<name>A0A913YLR7_EXADI</name>
<dbReference type="EnsemblMetazoa" id="XM_028660263.1">
    <property type="protein sequence ID" value="XP_028516064.1"/>
    <property type="gene ID" value="LOC110243009"/>
</dbReference>